<proteinExistence type="predicted"/>
<sequence>MSSQIQQRMAIERIRTSAVLWLVFGGVSTLLAISQVAASFGSGERRMIIILNVAIAAGWVILGLFNLRRYRREIKAFTTEHGVDAGIRYK</sequence>
<keyword evidence="1" id="KW-1133">Transmembrane helix</keyword>
<dbReference type="Proteomes" id="UP000298170">
    <property type="component" value="Unassembled WGS sequence"/>
</dbReference>
<feature type="transmembrane region" description="Helical" evidence="1">
    <location>
        <begin position="47"/>
        <end position="67"/>
    </location>
</feature>
<keyword evidence="3" id="KW-1185">Reference proteome</keyword>
<dbReference type="OrthoDB" id="5081853at2"/>
<organism evidence="2 3">
    <name type="scientific">Cryobacterium suzukii</name>
    <dbReference type="NCBI Taxonomy" id="1259198"/>
    <lineage>
        <taxon>Bacteria</taxon>
        <taxon>Bacillati</taxon>
        <taxon>Actinomycetota</taxon>
        <taxon>Actinomycetes</taxon>
        <taxon>Micrococcales</taxon>
        <taxon>Microbacteriaceae</taxon>
        <taxon>Cryobacterium</taxon>
    </lineage>
</organism>
<feature type="transmembrane region" description="Helical" evidence="1">
    <location>
        <begin position="20"/>
        <end position="41"/>
    </location>
</feature>
<keyword evidence="1" id="KW-0812">Transmembrane</keyword>
<name>A0A4R9AJB5_9MICO</name>
<protein>
    <submittedName>
        <fullName evidence="2">Uncharacterized protein</fullName>
    </submittedName>
</protein>
<evidence type="ECO:0000256" key="1">
    <source>
        <dbReference type="SAM" id="Phobius"/>
    </source>
</evidence>
<dbReference type="EMBL" id="SOHJ01000002">
    <property type="protein sequence ID" value="TFD62742.1"/>
    <property type="molecule type" value="Genomic_DNA"/>
</dbReference>
<comment type="caution">
    <text evidence="2">The sequence shown here is derived from an EMBL/GenBank/DDBJ whole genome shotgun (WGS) entry which is preliminary data.</text>
</comment>
<accession>A0A4R9AJB5</accession>
<evidence type="ECO:0000313" key="3">
    <source>
        <dbReference type="Proteomes" id="UP000298170"/>
    </source>
</evidence>
<dbReference type="RefSeq" id="WP_134513089.1">
    <property type="nucleotide sequence ID" value="NZ_SOHJ01000002.1"/>
</dbReference>
<keyword evidence="1" id="KW-0472">Membrane</keyword>
<evidence type="ECO:0000313" key="2">
    <source>
        <dbReference type="EMBL" id="TFD62742.1"/>
    </source>
</evidence>
<reference evidence="2 3" key="1">
    <citation type="submission" date="2019-03" db="EMBL/GenBank/DDBJ databases">
        <title>Genomics of glacier-inhabiting Cryobacterium strains.</title>
        <authorList>
            <person name="Liu Q."/>
            <person name="Xin Y.-H."/>
        </authorList>
    </citation>
    <scope>NUCLEOTIDE SEQUENCE [LARGE SCALE GENOMIC DNA]</scope>
    <source>
        <strain evidence="2 3">Sr39</strain>
    </source>
</reference>
<gene>
    <name evidence="2" type="ORF">E3T39_02055</name>
</gene>
<dbReference type="AlphaFoldDB" id="A0A4R9AJB5"/>